<protein>
    <recommendedName>
        <fullName evidence="4">Outer dense fiber of sperm tails 3-like 2a</fullName>
    </recommendedName>
</protein>
<evidence type="ECO:0000313" key="3">
    <source>
        <dbReference type="Proteomes" id="UP000250572"/>
    </source>
</evidence>
<organism evidence="2 3">
    <name type="scientific">Gambusia affinis</name>
    <name type="common">Western mosquitofish</name>
    <name type="synonym">Heterandria affinis</name>
    <dbReference type="NCBI Taxonomy" id="33528"/>
    <lineage>
        <taxon>Eukaryota</taxon>
        <taxon>Metazoa</taxon>
        <taxon>Chordata</taxon>
        <taxon>Craniata</taxon>
        <taxon>Vertebrata</taxon>
        <taxon>Euteleostomi</taxon>
        <taxon>Actinopterygii</taxon>
        <taxon>Neopterygii</taxon>
        <taxon>Teleostei</taxon>
        <taxon>Neoteleostei</taxon>
        <taxon>Acanthomorphata</taxon>
        <taxon>Ovalentaria</taxon>
        <taxon>Atherinomorphae</taxon>
        <taxon>Cyprinodontiformes</taxon>
        <taxon>Poeciliidae</taxon>
        <taxon>Poeciliinae</taxon>
        <taxon>Gambusia</taxon>
    </lineage>
</organism>
<evidence type="ECO:0000256" key="1">
    <source>
        <dbReference type="SAM" id="MobiDB-lite"/>
    </source>
</evidence>
<evidence type="ECO:0000313" key="2">
    <source>
        <dbReference type="EMBL" id="PWA16443.1"/>
    </source>
</evidence>
<evidence type="ECO:0008006" key="4">
    <source>
        <dbReference type="Google" id="ProtNLM"/>
    </source>
</evidence>
<dbReference type="GO" id="GO:0005856">
    <property type="term" value="C:cytoskeleton"/>
    <property type="evidence" value="ECO:0007669"/>
    <property type="project" value="TreeGrafter"/>
</dbReference>
<dbReference type="STRING" id="33528.ENSGAFP00000029293"/>
<dbReference type="PANTHER" id="PTHR21580:SF57">
    <property type="entry name" value="OUTER DENSE FIBER OF SPERM TAILS 3-LIKE 2-RELATED"/>
    <property type="match status" value="1"/>
</dbReference>
<feature type="region of interest" description="Disordered" evidence="1">
    <location>
        <begin position="1"/>
        <end position="66"/>
    </location>
</feature>
<proteinExistence type="predicted"/>
<reference evidence="2 3" key="1">
    <citation type="journal article" date="2018" name="G3 (Bethesda)">
        <title>A High-Quality Reference Genome for the Invasive Mosquitofish Gambusia affinis Using a Chicago Library.</title>
        <authorList>
            <person name="Hoffberg S.L."/>
            <person name="Troendle N.J."/>
            <person name="Glenn T.C."/>
            <person name="Mahmud O."/>
            <person name="Louha S."/>
            <person name="Chalopin D."/>
            <person name="Bennetzen J.L."/>
            <person name="Mauricio R."/>
        </authorList>
    </citation>
    <scope>NUCLEOTIDE SEQUENCE [LARGE SCALE GENOMIC DNA]</scope>
    <source>
        <strain evidence="2">NE01/NJP1002.9</strain>
        <tissue evidence="2">Muscle</tissue>
    </source>
</reference>
<dbReference type="PANTHER" id="PTHR21580">
    <property type="entry name" value="SHIPPO-1-RELATED"/>
    <property type="match status" value="1"/>
</dbReference>
<comment type="caution">
    <text evidence="2">The sequence shown here is derived from an EMBL/GenBank/DDBJ whole genome shotgun (WGS) entry which is preliminary data.</text>
</comment>
<gene>
    <name evidence="2" type="ORF">CCH79_00004791</name>
</gene>
<dbReference type="EMBL" id="NHOQ01002481">
    <property type="protein sequence ID" value="PWA16443.1"/>
    <property type="molecule type" value="Genomic_DNA"/>
</dbReference>
<keyword evidence="3" id="KW-1185">Reference proteome</keyword>
<dbReference type="Proteomes" id="UP000250572">
    <property type="component" value="Unassembled WGS sequence"/>
</dbReference>
<name>A0A315UY42_GAMAF</name>
<dbReference type="InterPro" id="IPR051291">
    <property type="entry name" value="CIMAP"/>
</dbReference>
<sequence>MSLNDAALPPADSKQYLQRVKDPDVVWNPFPKQQRKNVKMHNHRKISQRAPDGNDQKQCSRSHSVPGAEAAAMLGAGSLGYINHDFTKPSSPAYSFHGRMSTAMISVDSSPGPRYYVGDKLTRFGRTQTPSYSMSGRGRRIGKRDELFQTPGPGAYSPERAPPLNAHRRPPSYTIGERTRYRTVDPVPAPNSYTLPGLLGPQVPHKPASASYSFSGRRTAGAPSEDLSKTPGPGQYRSTDPDIYRQRQPSFTMQRRTKRLSHSSAAPGPGTYSPERTYGHLHKSPSFSMGIRHSEFVTPLVVHVAD</sequence>
<feature type="region of interest" description="Disordered" evidence="1">
    <location>
        <begin position="127"/>
        <end position="277"/>
    </location>
</feature>
<feature type="compositionally biased region" description="Basic residues" evidence="1">
    <location>
        <begin position="33"/>
        <end position="47"/>
    </location>
</feature>
<dbReference type="AlphaFoldDB" id="A0A315UY42"/>
<dbReference type="Pfam" id="PF07004">
    <property type="entry name" value="SHIPPO-rpt"/>
    <property type="match status" value="5"/>
</dbReference>
<accession>A0A315UY42</accession>
<dbReference type="InterPro" id="IPR010736">
    <property type="entry name" value="SHIPPO-rpt"/>
</dbReference>